<feature type="compositionally biased region" description="Low complexity" evidence="6">
    <location>
        <begin position="274"/>
        <end position="306"/>
    </location>
</feature>
<dbReference type="SUPFAM" id="SSF55874">
    <property type="entry name" value="ATPase domain of HSP90 chaperone/DNA topoisomerase II/histidine kinase"/>
    <property type="match status" value="1"/>
</dbReference>
<dbReference type="SMART" id="SM00387">
    <property type="entry name" value="HATPase_c"/>
    <property type="match status" value="1"/>
</dbReference>
<dbReference type="PANTHER" id="PTHR45436">
    <property type="entry name" value="SENSOR HISTIDINE KINASE YKOH"/>
    <property type="match status" value="1"/>
</dbReference>
<keyword evidence="7" id="KW-1133">Transmembrane helix</keyword>
<feature type="transmembrane region" description="Helical" evidence="7">
    <location>
        <begin position="20"/>
        <end position="43"/>
    </location>
</feature>
<reference evidence="9 10" key="1">
    <citation type="submission" date="2020-10" db="EMBL/GenBank/DDBJ databases">
        <title>Identification of Nocardia species via Next-generation sequencing and recognition of intraspecies genetic diversity.</title>
        <authorList>
            <person name="Li P."/>
            <person name="Li P."/>
            <person name="Lu B."/>
        </authorList>
    </citation>
    <scope>NUCLEOTIDE SEQUENCE [LARGE SCALE GENOMIC DNA]</scope>
    <source>
        <strain evidence="9 10">BJ06-0143</strain>
    </source>
</reference>
<dbReference type="InterPro" id="IPR003594">
    <property type="entry name" value="HATPase_dom"/>
</dbReference>
<evidence type="ECO:0000259" key="8">
    <source>
        <dbReference type="SMART" id="SM00387"/>
    </source>
</evidence>
<accession>A0ABS0DCV8</accession>
<dbReference type="Pfam" id="PF08376">
    <property type="entry name" value="NIT"/>
    <property type="match status" value="1"/>
</dbReference>
<keyword evidence="4" id="KW-0808">Transferase</keyword>
<comment type="catalytic activity">
    <reaction evidence="1">
        <text>ATP + protein L-histidine = ADP + protein N-phospho-L-histidine.</text>
        <dbReference type="EC" id="2.7.13.3"/>
    </reaction>
</comment>
<dbReference type="Pfam" id="PF02518">
    <property type="entry name" value="HATPase_c"/>
    <property type="match status" value="1"/>
</dbReference>
<feature type="region of interest" description="Disordered" evidence="6">
    <location>
        <begin position="268"/>
        <end position="313"/>
    </location>
</feature>
<keyword evidence="10" id="KW-1185">Reference proteome</keyword>
<sequence>MLKPSSRARIRGPIGIRTRLLAIVLIPSLALLAIGIGGALYLVDDGRESQDFSDVAAAVTTPAIRMVEAMQDERQASLLHLAGSPRGTESLVVARRNADAALDGLYDLAQSAKEAQGEVASDVDGYSEIYDQLPQLRSAIDARVIPAAQVSMVFSTVIDTVVQASLVAAEIAPTPEIAVGLYNAVHALRAGEAVVRAASIGITAMLTGQLPAGQLSEFASQVGDARGEVAFSTGIVEGERLAELQAIIAGPDWQRLVAMEDAFIQRGPVEAEDSSPGSGSSSSSSSSSGSNAGAGSTSSNGSSGSTESDVALPMSAEDWERTADAVSAQLMGLWENLSRDQHAVAIAEGDELARNSFWAGGGILAIALIAFAAAMLLANRFVGRMRGLRRETLELADEKLPATIRKLSAGQDLEAGEDIAPLKFGNDEIGQVADAFNRAYASAVSAAVAEGKTRAGVNAVFLNIAHRSQVMVHRQLVLLDKAEREEEDPARLDTLFQLDHLATRSRRNAENLVILGGEQPGRRWRNPVPLVELVRSAVAESLDYTRIQAGKLPEVRVLGNVVADLIHLIAELTDNATAFSPPESRVEVSGNLVGKGLALEITDQGLGMSEAELTERNELLAEPPDFSVAALSGDARLGLFVVAKLAARHGISVRLADSDYGGVKAIVLVPTSLLSTGREQAQVTAGPTAIPAAPAAPVPPQTGGYPAPHPSTTTTAVMQPIGGGLAGRGSFNGFVPPATTVSTVSAPGAPVEQPPAAPVKPALPRRRRQSPATAEPTPADTPPPSPAAARPRTAEQARTLMSAIENGTRQGRLNRIDTDAGHPASDHKEGAGDDSQAPQAP</sequence>
<evidence type="ECO:0000256" key="5">
    <source>
        <dbReference type="ARBA" id="ARBA00022777"/>
    </source>
</evidence>
<keyword evidence="5" id="KW-0418">Kinase</keyword>
<dbReference type="EMBL" id="JADLQN010000002">
    <property type="protein sequence ID" value="MBF6356305.1"/>
    <property type="molecule type" value="Genomic_DNA"/>
</dbReference>
<evidence type="ECO:0000256" key="4">
    <source>
        <dbReference type="ARBA" id="ARBA00022679"/>
    </source>
</evidence>
<evidence type="ECO:0000256" key="1">
    <source>
        <dbReference type="ARBA" id="ARBA00000085"/>
    </source>
</evidence>
<protein>
    <recommendedName>
        <fullName evidence="2">histidine kinase</fullName>
        <ecNumber evidence="2">2.7.13.3</ecNumber>
    </recommendedName>
</protein>
<evidence type="ECO:0000256" key="6">
    <source>
        <dbReference type="SAM" id="MobiDB-lite"/>
    </source>
</evidence>
<dbReference type="InterPro" id="IPR050428">
    <property type="entry name" value="TCS_sensor_his_kinase"/>
</dbReference>
<feature type="transmembrane region" description="Helical" evidence="7">
    <location>
        <begin position="357"/>
        <end position="378"/>
    </location>
</feature>
<feature type="domain" description="Histidine kinase/HSP90-like ATPase" evidence="8">
    <location>
        <begin position="560"/>
        <end position="673"/>
    </location>
</feature>
<comment type="caution">
    <text evidence="9">The sequence shown here is derived from an EMBL/GenBank/DDBJ whole genome shotgun (WGS) entry which is preliminary data.</text>
</comment>
<keyword evidence="7" id="KW-0812">Transmembrane</keyword>
<keyword evidence="3" id="KW-0597">Phosphoprotein</keyword>
<feature type="compositionally biased region" description="Basic and acidic residues" evidence="6">
    <location>
        <begin position="814"/>
        <end position="831"/>
    </location>
</feature>
<evidence type="ECO:0000256" key="3">
    <source>
        <dbReference type="ARBA" id="ARBA00022553"/>
    </source>
</evidence>
<dbReference type="EC" id="2.7.13.3" evidence="2"/>
<dbReference type="PANTHER" id="PTHR45436:SF5">
    <property type="entry name" value="SENSOR HISTIDINE KINASE TRCS"/>
    <property type="match status" value="1"/>
</dbReference>
<proteinExistence type="predicted"/>
<name>A0ABS0DCV8_9NOCA</name>
<dbReference type="Proteomes" id="UP000707731">
    <property type="component" value="Unassembled WGS sequence"/>
</dbReference>
<dbReference type="InterPro" id="IPR036890">
    <property type="entry name" value="HATPase_C_sf"/>
</dbReference>
<evidence type="ECO:0000313" key="9">
    <source>
        <dbReference type="EMBL" id="MBF6356305.1"/>
    </source>
</evidence>
<dbReference type="InterPro" id="IPR013587">
    <property type="entry name" value="Nitrate/nitrite_sensing"/>
</dbReference>
<gene>
    <name evidence="9" type="ORF">IU449_17430</name>
</gene>
<organism evidence="9 10">
    <name type="scientific">Nocardia higoensis</name>
    <dbReference type="NCBI Taxonomy" id="228599"/>
    <lineage>
        <taxon>Bacteria</taxon>
        <taxon>Bacillati</taxon>
        <taxon>Actinomycetota</taxon>
        <taxon>Actinomycetes</taxon>
        <taxon>Mycobacteriales</taxon>
        <taxon>Nocardiaceae</taxon>
        <taxon>Nocardia</taxon>
    </lineage>
</organism>
<dbReference type="Gene3D" id="3.30.565.10">
    <property type="entry name" value="Histidine kinase-like ATPase, C-terminal domain"/>
    <property type="match status" value="1"/>
</dbReference>
<evidence type="ECO:0000256" key="7">
    <source>
        <dbReference type="SAM" id="Phobius"/>
    </source>
</evidence>
<evidence type="ECO:0000256" key="2">
    <source>
        <dbReference type="ARBA" id="ARBA00012438"/>
    </source>
</evidence>
<evidence type="ECO:0000313" key="10">
    <source>
        <dbReference type="Proteomes" id="UP000707731"/>
    </source>
</evidence>
<feature type="region of interest" description="Disordered" evidence="6">
    <location>
        <begin position="744"/>
        <end position="841"/>
    </location>
</feature>
<keyword evidence="7" id="KW-0472">Membrane</keyword>